<feature type="signal peptide" evidence="3">
    <location>
        <begin position="1"/>
        <end position="20"/>
    </location>
</feature>
<dbReference type="GeneID" id="5718758"/>
<dbReference type="AlphaFoldDB" id="A0A2K3DYN1"/>
<dbReference type="InParanoid" id="A0A2K3DYN1"/>
<feature type="compositionally biased region" description="Polar residues" evidence="2">
    <location>
        <begin position="261"/>
        <end position="272"/>
    </location>
</feature>
<evidence type="ECO:0000313" key="5">
    <source>
        <dbReference type="EMBL" id="PNW85646.1"/>
    </source>
</evidence>
<feature type="compositionally biased region" description="Low complexity" evidence="2">
    <location>
        <begin position="143"/>
        <end position="159"/>
    </location>
</feature>
<sequence length="616" mass="63113">MRAELLVFLLVLAASELAAAGAGSLASGSDGAWRKLHLGNRAAMETSRSNKAASAQGERQPAFQGAKRGVGSRGVRPTGKAAATGGGTSKAATRVILAERQTLSISIDPEPGTAATIAPTPAAAEAGRSQLPASAPTSAGPLPRSSAPQPADPAQSSPQSSPPPSPLPQPSPPQFILADDGYYFFEGTGPAVLTPAKRPASRPPPKPPTAKKPVVRKSPAAKKSPKPLVMPSLSPSPGGGPGASGKLPNPVLPPNPPDFSSGPTVATPSTVPGTDPIPVPSPSPVADGQTDDRQAELPALPQPLASPRPPPPAPPPPLVPPPGTTSGAWPLPLPVPLPAQWDSRDKRLTAGVNVVSRVRFQASCNACVAFTVIAAAESAYALGARRAATYLDFSEQALFFCNNDIAARPPDCNAGWVLPDALHVLSQRGVRQERCYVYDVTRGAAVCGPAGAEERDTLPGGEDANSSSGTSSGTSGSGDSGSSSGAGSSTAAGAAAPSVCDSVPGRWEVVAREWYGVESANATAAKEMVAGTGSAMTCFKLYADMYSHPGGVYRWDGESAWLGWHCAQLVGWSDDGGWWLFKSSWGTEVADKGFFKVAYGEAEVLAWGVYGLIWRP</sequence>
<dbReference type="GO" id="GO:0006508">
    <property type="term" value="P:proteolysis"/>
    <property type="evidence" value="ECO:0007669"/>
    <property type="project" value="InterPro"/>
</dbReference>
<reference evidence="5 6" key="1">
    <citation type="journal article" date="2007" name="Science">
        <title>The Chlamydomonas genome reveals the evolution of key animal and plant functions.</title>
        <authorList>
            <person name="Merchant S.S."/>
            <person name="Prochnik S.E."/>
            <person name="Vallon O."/>
            <person name="Harris E.H."/>
            <person name="Karpowicz S.J."/>
            <person name="Witman G.B."/>
            <person name="Terry A."/>
            <person name="Salamov A."/>
            <person name="Fritz-Laylin L.K."/>
            <person name="Marechal-Drouard L."/>
            <person name="Marshall W.F."/>
            <person name="Qu L.H."/>
            <person name="Nelson D.R."/>
            <person name="Sanderfoot A.A."/>
            <person name="Spalding M.H."/>
            <person name="Kapitonov V.V."/>
            <person name="Ren Q."/>
            <person name="Ferris P."/>
            <person name="Lindquist E."/>
            <person name="Shapiro H."/>
            <person name="Lucas S.M."/>
            <person name="Grimwood J."/>
            <person name="Schmutz J."/>
            <person name="Cardol P."/>
            <person name="Cerutti H."/>
            <person name="Chanfreau G."/>
            <person name="Chen C.L."/>
            <person name="Cognat V."/>
            <person name="Croft M.T."/>
            <person name="Dent R."/>
            <person name="Dutcher S."/>
            <person name="Fernandez E."/>
            <person name="Fukuzawa H."/>
            <person name="Gonzalez-Ballester D."/>
            <person name="Gonzalez-Halphen D."/>
            <person name="Hallmann A."/>
            <person name="Hanikenne M."/>
            <person name="Hippler M."/>
            <person name="Inwood W."/>
            <person name="Jabbari K."/>
            <person name="Kalanon M."/>
            <person name="Kuras R."/>
            <person name="Lefebvre P.A."/>
            <person name="Lemaire S.D."/>
            <person name="Lobanov A.V."/>
            <person name="Lohr M."/>
            <person name="Manuell A."/>
            <person name="Meier I."/>
            <person name="Mets L."/>
            <person name="Mittag M."/>
            <person name="Mittelmeier T."/>
            <person name="Moroney J.V."/>
            <person name="Moseley J."/>
            <person name="Napoli C."/>
            <person name="Nedelcu A.M."/>
            <person name="Niyogi K."/>
            <person name="Novoselov S.V."/>
            <person name="Paulsen I.T."/>
            <person name="Pazour G."/>
            <person name="Purton S."/>
            <person name="Ral J.P."/>
            <person name="Riano-Pachon D.M."/>
            <person name="Riekhof W."/>
            <person name="Rymarquis L."/>
            <person name="Schroda M."/>
            <person name="Stern D."/>
            <person name="Umen J."/>
            <person name="Willows R."/>
            <person name="Wilson N."/>
            <person name="Zimmer S.L."/>
            <person name="Allmer J."/>
            <person name="Balk J."/>
            <person name="Bisova K."/>
            <person name="Chen C.J."/>
            <person name="Elias M."/>
            <person name="Gendler K."/>
            <person name="Hauser C."/>
            <person name="Lamb M.R."/>
            <person name="Ledford H."/>
            <person name="Long J.C."/>
            <person name="Minagawa J."/>
            <person name="Page M.D."/>
            <person name="Pan J."/>
            <person name="Pootakham W."/>
            <person name="Roje S."/>
            <person name="Rose A."/>
            <person name="Stahlberg E."/>
            <person name="Terauchi A.M."/>
            <person name="Yang P."/>
            <person name="Ball S."/>
            <person name="Bowler C."/>
            <person name="Dieckmann C.L."/>
            <person name="Gladyshev V.N."/>
            <person name="Green P."/>
            <person name="Jorgensen R."/>
            <person name="Mayfield S."/>
            <person name="Mueller-Roeber B."/>
            <person name="Rajamani S."/>
            <person name="Sayre R.T."/>
            <person name="Brokstein P."/>
            <person name="Dubchak I."/>
            <person name="Goodstein D."/>
            <person name="Hornick L."/>
            <person name="Huang Y.W."/>
            <person name="Jhaveri J."/>
            <person name="Luo Y."/>
            <person name="Martinez D."/>
            <person name="Ngau W.C."/>
            <person name="Otillar B."/>
            <person name="Poliakov A."/>
            <person name="Porter A."/>
            <person name="Szajkowski L."/>
            <person name="Werner G."/>
            <person name="Zhou K."/>
            <person name="Grigoriev I.V."/>
            <person name="Rokhsar D.S."/>
            <person name="Grossman A.R."/>
        </authorList>
    </citation>
    <scope>NUCLEOTIDE SEQUENCE [LARGE SCALE GENOMIC DNA]</scope>
    <source>
        <strain evidence="6">CC-503</strain>
    </source>
</reference>
<accession>A0A2K3DYN1</accession>
<evidence type="ECO:0000313" key="6">
    <source>
        <dbReference type="Proteomes" id="UP000006906"/>
    </source>
</evidence>
<dbReference type="Gramene" id="PNW85646">
    <property type="protein sequence ID" value="PNW85646"/>
    <property type="gene ID" value="CHLRE_03g196250v5"/>
</dbReference>
<dbReference type="ExpressionAtlas" id="A0A2K3DYN1">
    <property type="expression patterns" value="baseline and differential"/>
</dbReference>
<proteinExistence type="inferred from homology"/>
<dbReference type="Proteomes" id="UP000006906">
    <property type="component" value="Chromosome 3"/>
</dbReference>
<dbReference type="OMA" id="CEAKCIE"/>
<dbReference type="RefSeq" id="XP_001693131.2">
    <property type="nucleotide sequence ID" value="XM_001693079.3"/>
</dbReference>
<feature type="compositionally biased region" description="Low complexity" evidence="2">
    <location>
        <begin position="226"/>
        <end position="236"/>
    </location>
</feature>
<dbReference type="EMBL" id="CM008964">
    <property type="protein sequence ID" value="PNW85646.1"/>
    <property type="molecule type" value="Genomic_DNA"/>
</dbReference>
<feature type="compositionally biased region" description="Basic residues" evidence="2">
    <location>
        <begin position="213"/>
        <end position="225"/>
    </location>
</feature>
<dbReference type="PANTHER" id="PTHR12411">
    <property type="entry name" value="CYSTEINE PROTEASE FAMILY C1-RELATED"/>
    <property type="match status" value="1"/>
</dbReference>
<evidence type="ECO:0000256" key="3">
    <source>
        <dbReference type="SAM" id="SignalP"/>
    </source>
</evidence>
<feature type="compositionally biased region" description="Pro residues" evidence="2">
    <location>
        <begin position="201"/>
        <end position="210"/>
    </location>
</feature>
<dbReference type="PaxDb" id="3055-EDP03157"/>
<feature type="region of interest" description="Disordered" evidence="2">
    <location>
        <begin position="451"/>
        <end position="489"/>
    </location>
</feature>
<protein>
    <recommendedName>
        <fullName evidence="4">Peptidase C1A papain C-terminal domain-containing protein</fullName>
    </recommendedName>
</protein>
<feature type="region of interest" description="Disordered" evidence="2">
    <location>
        <begin position="122"/>
        <end position="331"/>
    </location>
</feature>
<feature type="domain" description="Peptidase C1A papain C-terminal" evidence="4">
    <location>
        <begin position="337"/>
        <end position="612"/>
    </location>
</feature>
<organism evidence="5 6">
    <name type="scientific">Chlamydomonas reinhardtii</name>
    <name type="common">Chlamydomonas smithii</name>
    <dbReference type="NCBI Taxonomy" id="3055"/>
    <lineage>
        <taxon>Eukaryota</taxon>
        <taxon>Viridiplantae</taxon>
        <taxon>Chlorophyta</taxon>
        <taxon>core chlorophytes</taxon>
        <taxon>Chlorophyceae</taxon>
        <taxon>CS clade</taxon>
        <taxon>Chlamydomonadales</taxon>
        <taxon>Chlamydomonadaceae</taxon>
        <taxon>Chlamydomonas</taxon>
    </lineage>
</organism>
<keyword evidence="3" id="KW-0732">Signal</keyword>
<name>A0A2K3DYN1_CHLRE</name>
<feature type="compositionally biased region" description="Pro residues" evidence="2">
    <location>
        <begin position="160"/>
        <end position="173"/>
    </location>
</feature>
<dbReference type="KEGG" id="cre:CHLRE_03g196250v5"/>
<feature type="chain" id="PRO_5018633264" description="Peptidase C1A papain C-terminal domain-containing protein" evidence="3">
    <location>
        <begin position="21"/>
        <end position="616"/>
    </location>
</feature>
<comment type="similarity">
    <text evidence="1">Belongs to the peptidase C1 family.</text>
</comment>
<evidence type="ECO:0000256" key="2">
    <source>
        <dbReference type="SAM" id="MobiDB-lite"/>
    </source>
</evidence>
<keyword evidence="6" id="KW-1185">Reference proteome</keyword>
<dbReference type="OrthoDB" id="531790at2759"/>
<evidence type="ECO:0000259" key="4">
    <source>
        <dbReference type="SMART" id="SM00645"/>
    </source>
</evidence>
<dbReference type="InterPro" id="IPR000668">
    <property type="entry name" value="Peptidase_C1A_C"/>
</dbReference>
<dbReference type="SMART" id="SM00645">
    <property type="entry name" value="Pept_C1"/>
    <property type="match status" value="1"/>
</dbReference>
<dbReference type="Gene3D" id="3.90.70.10">
    <property type="entry name" value="Cysteine proteinases"/>
    <property type="match status" value="1"/>
</dbReference>
<feature type="compositionally biased region" description="Low complexity" evidence="2">
    <location>
        <begin position="78"/>
        <end position="89"/>
    </location>
</feature>
<feature type="compositionally biased region" description="Pro residues" evidence="2">
    <location>
        <begin position="300"/>
        <end position="323"/>
    </location>
</feature>
<dbReference type="Pfam" id="PF00112">
    <property type="entry name" value="Peptidase_C1"/>
    <property type="match status" value="1"/>
</dbReference>
<dbReference type="STRING" id="3055.A0A2K3DYN1"/>
<dbReference type="GO" id="GO:0008234">
    <property type="term" value="F:cysteine-type peptidase activity"/>
    <property type="evidence" value="ECO:0007669"/>
    <property type="project" value="InterPro"/>
</dbReference>
<dbReference type="SUPFAM" id="SSF54001">
    <property type="entry name" value="Cysteine proteinases"/>
    <property type="match status" value="1"/>
</dbReference>
<feature type="compositionally biased region" description="Low complexity" evidence="2">
    <location>
        <begin position="480"/>
        <end position="489"/>
    </location>
</feature>
<feature type="region of interest" description="Disordered" evidence="2">
    <location>
        <begin position="43"/>
        <end position="89"/>
    </location>
</feature>
<dbReference type="InterPro" id="IPR013128">
    <property type="entry name" value="Peptidase_C1A"/>
</dbReference>
<evidence type="ECO:0000256" key="1">
    <source>
        <dbReference type="ARBA" id="ARBA00008455"/>
    </source>
</evidence>
<gene>
    <name evidence="5" type="ORF">CHLRE_03g196250v5</name>
</gene>
<dbReference type="InterPro" id="IPR038765">
    <property type="entry name" value="Papain-like_cys_pep_sf"/>
</dbReference>